<reference evidence="6 7" key="1">
    <citation type="submission" date="2020-08" db="EMBL/GenBank/DDBJ databases">
        <title>Genomic Encyclopedia of Type Strains, Phase IV (KMG-IV): sequencing the most valuable type-strain genomes for metagenomic binning, comparative biology and taxonomic classification.</title>
        <authorList>
            <person name="Goeker M."/>
        </authorList>
    </citation>
    <scope>NUCLEOTIDE SEQUENCE [LARGE SCALE GENOMIC DNA]</scope>
    <source>
        <strain evidence="6 7">DSM 103679</strain>
    </source>
</reference>
<dbReference type="GO" id="GO:0055052">
    <property type="term" value="C:ATP-binding cassette (ABC) transporter complex, substrate-binding subunit-containing"/>
    <property type="evidence" value="ECO:0007669"/>
    <property type="project" value="TreeGrafter"/>
</dbReference>
<protein>
    <recommendedName>
        <fullName evidence="5">Maltodextrin-binding protein</fullName>
    </recommendedName>
</protein>
<comment type="caution">
    <text evidence="6">The sequence shown here is derived from an EMBL/GenBank/DDBJ whole genome shotgun (WGS) entry which is preliminary data.</text>
</comment>
<evidence type="ECO:0000256" key="3">
    <source>
        <dbReference type="ARBA" id="ARBA00022597"/>
    </source>
</evidence>
<keyword evidence="7" id="KW-1185">Reference proteome</keyword>
<dbReference type="GO" id="GO:0042956">
    <property type="term" value="P:maltodextrin transmembrane transport"/>
    <property type="evidence" value="ECO:0007669"/>
    <property type="project" value="TreeGrafter"/>
</dbReference>
<organism evidence="6 7">
    <name type="scientific">Treponema rectale</name>
    <dbReference type="NCBI Taxonomy" id="744512"/>
    <lineage>
        <taxon>Bacteria</taxon>
        <taxon>Pseudomonadati</taxon>
        <taxon>Spirochaetota</taxon>
        <taxon>Spirochaetia</taxon>
        <taxon>Spirochaetales</taxon>
        <taxon>Treponemataceae</taxon>
        <taxon>Treponema</taxon>
    </lineage>
</organism>
<evidence type="ECO:0000313" key="7">
    <source>
        <dbReference type="Proteomes" id="UP000578697"/>
    </source>
</evidence>
<proteinExistence type="inferred from homology"/>
<comment type="similarity">
    <text evidence="1">Belongs to the bacterial solute-binding protein 1 family.</text>
</comment>
<dbReference type="InterPro" id="IPR006059">
    <property type="entry name" value="SBP"/>
</dbReference>
<evidence type="ECO:0000256" key="1">
    <source>
        <dbReference type="ARBA" id="ARBA00008520"/>
    </source>
</evidence>
<sequence>MSRRFIVVSVIFLAALVWLSLPDMKKTDDGRITITVWESLGGPDEFIKKAGEAYSELHPDVKIKFVNVELGDAVSQVALDAPAGVGPDLFAAPHDKLGELYNMGLVFAVEDPDRLKEQVLASCSQAVTYNDIMFGYPVSAETYALFYNKKYISEKDVPQKWSSLLNWCREFNAKNPGKYGFMMDAGSGYYTITFASKNGNRLFGADGRDSEHTYLNTQDAVQGMTFFQDMRSAILDVPAADLTTATCDDSFRSGKVAMYITGLWNVKSFEEAGLDFGVASLPALPGEDTPSPSFSGTRAMYVSAFSNHEKIAADFAKFLISPEMQQLRFEITGALPSIDVAVESPYISGFLRQLDYSFPMPSIDRMSAFWASMDSASKNIWDGADVQTELNACDRTILSK</sequence>
<evidence type="ECO:0000313" key="6">
    <source>
        <dbReference type="EMBL" id="MBB5220072.1"/>
    </source>
</evidence>
<dbReference type="InterPro" id="IPR006061">
    <property type="entry name" value="SBP_1_CS"/>
</dbReference>
<dbReference type="AlphaFoldDB" id="A0A840SL41"/>
<keyword evidence="2" id="KW-0813">Transport</keyword>
<dbReference type="GO" id="GO:1901982">
    <property type="term" value="F:maltose binding"/>
    <property type="evidence" value="ECO:0007669"/>
    <property type="project" value="TreeGrafter"/>
</dbReference>
<evidence type="ECO:0000256" key="2">
    <source>
        <dbReference type="ARBA" id="ARBA00022448"/>
    </source>
</evidence>
<dbReference type="PRINTS" id="PR00181">
    <property type="entry name" value="MALTOSEBP"/>
</dbReference>
<gene>
    <name evidence="6" type="ORF">HNP77_002462</name>
</gene>
<keyword evidence="4" id="KW-0732">Signal</keyword>
<name>A0A840SL41_9SPIR</name>
<dbReference type="Proteomes" id="UP000578697">
    <property type="component" value="Unassembled WGS sequence"/>
</dbReference>
<dbReference type="PROSITE" id="PS01037">
    <property type="entry name" value="SBP_BACTERIAL_1"/>
    <property type="match status" value="1"/>
</dbReference>
<keyword evidence="3" id="KW-0762">Sugar transport</keyword>
<dbReference type="GO" id="GO:0015144">
    <property type="term" value="F:carbohydrate transmembrane transporter activity"/>
    <property type="evidence" value="ECO:0007669"/>
    <property type="project" value="InterPro"/>
</dbReference>
<accession>A0A840SL41</accession>
<dbReference type="EMBL" id="JACHFR010000005">
    <property type="protein sequence ID" value="MBB5220072.1"/>
    <property type="molecule type" value="Genomic_DNA"/>
</dbReference>
<evidence type="ECO:0000256" key="4">
    <source>
        <dbReference type="ARBA" id="ARBA00022729"/>
    </source>
</evidence>
<dbReference type="GO" id="GO:0015768">
    <property type="term" value="P:maltose transport"/>
    <property type="evidence" value="ECO:0007669"/>
    <property type="project" value="TreeGrafter"/>
</dbReference>
<evidence type="ECO:0000256" key="5">
    <source>
        <dbReference type="ARBA" id="ARBA00030303"/>
    </source>
</evidence>
<dbReference type="PANTHER" id="PTHR30061">
    <property type="entry name" value="MALTOSE-BINDING PERIPLASMIC PROTEIN"/>
    <property type="match status" value="1"/>
</dbReference>
<dbReference type="InterPro" id="IPR006060">
    <property type="entry name" value="Maltose/Cyclodextrin-bd"/>
</dbReference>
<dbReference type="RefSeq" id="WP_184653788.1">
    <property type="nucleotide sequence ID" value="NZ_JACHFR010000005.1"/>
</dbReference>
<dbReference type="Gene3D" id="3.40.190.10">
    <property type="entry name" value="Periplasmic binding protein-like II"/>
    <property type="match status" value="2"/>
</dbReference>
<dbReference type="CDD" id="cd13586">
    <property type="entry name" value="PBP2_Maltose_binding_like"/>
    <property type="match status" value="1"/>
</dbReference>
<dbReference type="PANTHER" id="PTHR30061:SF50">
    <property type="entry name" value="MALTOSE_MALTODEXTRIN-BINDING PERIPLASMIC PROTEIN"/>
    <property type="match status" value="1"/>
</dbReference>
<dbReference type="SUPFAM" id="SSF53850">
    <property type="entry name" value="Periplasmic binding protein-like II"/>
    <property type="match status" value="1"/>
</dbReference>
<dbReference type="Pfam" id="PF13416">
    <property type="entry name" value="SBP_bac_8"/>
    <property type="match status" value="1"/>
</dbReference>